<dbReference type="Proteomes" id="UP000011223">
    <property type="component" value="Unassembled WGS sequence"/>
</dbReference>
<dbReference type="AlphaFoldDB" id="R1IFY4"/>
<dbReference type="EMBL" id="ANFM02000018">
    <property type="protein sequence ID" value="EOD79651.1"/>
    <property type="molecule type" value="Genomic_DNA"/>
</dbReference>
<gene>
    <name evidence="1" type="ORF">D515_01445</name>
</gene>
<accession>R1IFY4</accession>
<keyword evidence="2" id="KW-1185">Reference proteome</keyword>
<dbReference type="RefSeq" id="WP_002538832.1">
    <property type="nucleotide sequence ID" value="NZ_ANFM02000018.1"/>
</dbReference>
<reference evidence="1 2" key="1">
    <citation type="journal article" date="2014" name="PLoS ONE">
        <title>Grimontia indica AK16(T), sp. nov., Isolated from a Seawater Sample Reports the Presence of Pathogenic Genes Similar to Vibrio Genus.</title>
        <authorList>
            <person name="Singh A."/>
            <person name="Vaidya B."/>
            <person name="Khatri I."/>
            <person name="Srinivas T.N."/>
            <person name="Subramanian S."/>
            <person name="Korpole S."/>
            <person name="Pinnaka A.K."/>
        </authorList>
    </citation>
    <scope>NUCLEOTIDE SEQUENCE [LARGE SCALE GENOMIC DNA]</scope>
    <source>
        <strain evidence="1 2">AK16</strain>
    </source>
</reference>
<name>R1IFY4_9GAMM</name>
<sequence length="894" mass="95793">MANHESHCGACSGIEVLTPKAPQNTQGLSRIGYRSGEYHDFFASMTARLSSAKYGALGVLTSRDSGDFSLALIDAWAASCDVLTFYNEMWLNEAYVNTAMETGSLHEMAMLIDYAPHPGAAATADLAFTIAAGEGIPEEITVPAGTKVQSTPGQDEKPVIYETLEDLTARAAWNAMRPRLTAPHPLTASTTRIPLPGTNLNLKPGDAVFFVSDDEQQVFATINAVTPVLADIATDPDAKDLTWLDVSPVGEGPLVTTHSGVTGTITTVFAAEVGGYVDKAINGKELRTVLMEEKTSEKAFFSALAAQSKSVRQVQVFRTKAAIFGHAAPPLDTLHYSLTGTSPVFVLDGDEAVVDDVVPGPYAGLEDAQWADGMLNVMDEDDSNHVYLERAVSEISKGSTVVLKDGRKWSRYNVTDTAETSASFFSVTGKSSRLTLNDDDHFNDLSIRGTTCFGASEWIDIADPPITEPMDENSISLELNSLFTAEEGRKVILKGQADGFGEEPVVTTQIIQSITHENSTSTLTFSAPIGVAYLPQSLRIHANIAKATQGESVAEVLGDGSATPHLTFTAKQTPQTFVPAATATGVKPTMEIRVNKILWKQVPHFLNASPTDRVYTLRIDENGYSHVAFGDGVMGAMPGKGQQNIRASYRKTLGLEGRVKAGQLNLLMSQPLGLQGVNNLLDAEGGADPESFDEIRVSAPLSCRTLGRVVSLTDYADFSRAYGGIAKATSQWLHLSSGPQVVVTVAAEEGVQVPEGGDLHDALTEALVAAGDPFTRFVLRSFRQTFFRLGIKIKVNEDYLADDVISRAESQLRDSLSFEARDFGQPVFASEVIALLHKVDGLDAVVVDRLYTGNTPTRHDAIAAPVAELASGEVVGATILSLHPEALDFMEASL</sequence>
<comment type="caution">
    <text evidence="1">The sequence shown here is derived from an EMBL/GenBank/DDBJ whole genome shotgun (WGS) entry which is preliminary data.</text>
</comment>
<proteinExistence type="predicted"/>
<organism evidence="1 2">
    <name type="scientific">Grimontia indica</name>
    <dbReference type="NCBI Taxonomy" id="1056512"/>
    <lineage>
        <taxon>Bacteria</taxon>
        <taxon>Pseudomonadati</taxon>
        <taxon>Pseudomonadota</taxon>
        <taxon>Gammaproteobacteria</taxon>
        <taxon>Vibrionales</taxon>
        <taxon>Vibrionaceae</taxon>
        <taxon>Grimontia</taxon>
    </lineage>
</organism>
<protein>
    <recommendedName>
        <fullName evidence="3">Baseplate protein J-like domain-containing protein</fullName>
    </recommendedName>
</protein>
<evidence type="ECO:0008006" key="3">
    <source>
        <dbReference type="Google" id="ProtNLM"/>
    </source>
</evidence>
<evidence type="ECO:0000313" key="1">
    <source>
        <dbReference type="EMBL" id="EOD79651.1"/>
    </source>
</evidence>
<evidence type="ECO:0000313" key="2">
    <source>
        <dbReference type="Proteomes" id="UP000011223"/>
    </source>
</evidence>
<dbReference type="eggNOG" id="COG3299">
    <property type="taxonomic scope" value="Bacteria"/>
</dbReference>